<dbReference type="GO" id="GO:0006820">
    <property type="term" value="P:monoatomic anion transport"/>
    <property type="evidence" value="ECO:0007669"/>
    <property type="project" value="TreeGrafter"/>
</dbReference>
<evidence type="ECO:0000259" key="7">
    <source>
        <dbReference type="PROSITE" id="PS50850"/>
    </source>
</evidence>
<evidence type="ECO:0000256" key="5">
    <source>
        <dbReference type="SAM" id="MobiDB-lite"/>
    </source>
</evidence>
<name>A0A914DRM3_9BILA</name>
<comment type="subcellular location">
    <subcellularLocation>
        <location evidence="1">Membrane</location>
        <topology evidence="1">Multi-pass membrane protein</topology>
    </subcellularLocation>
</comment>
<feature type="transmembrane region" description="Helical" evidence="6">
    <location>
        <begin position="130"/>
        <end position="154"/>
    </location>
</feature>
<dbReference type="AlphaFoldDB" id="A0A914DRM3"/>
<evidence type="ECO:0000256" key="1">
    <source>
        <dbReference type="ARBA" id="ARBA00004141"/>
    </source>
</evidence>
<dbReference type="InterPro" id="IPR011701">
    <property type="entry name" value="MFS"/>
</dbReference>
<dbReference type="WBParaSite" id="ACRNAN_scaffold345.g22704.t1">
    <property type="protein sequence ID" value="ACRNAN_scaffold345.g22704.t1"/>
    <property type="gene ID" value="ACRNAN_scaffold345.g22704"/>
</dbReference>
<keyword evidence="3 6" id="KW-1133">Transmembrane helix</keyword>
<keyword evidence="4 6" id="KW-0472">Membrane</keyword>
<dbReference type="Proteomes" id="UP000887540">
    <property type="component" value="Unplaced"/>
</dbReference>
<feature type="transmembrane region" description="Helical" evidence="6">
    <location>
        <begin position="348"/>
        <end position="366"/>
    </location>
</feature>
<dbReference type="InterPro" id="IPR050382">
    <property type="entry name" value="MFS_Na/Anion_cotransporter"/>
</dbReference>
<feature type="transmembrane region" description="Helical" evidence="6">
    <location>
        <begin position="372"/>
        <end position="395"/>
    </location>
</feature>
<evidence type="ECO:0000256" key="6">
    <source>
        <dbReference type="SAM" id="Phobius"/>
    </source>
</evidence>
<feature type="domain" description="Major facilitator superfamily (MFS) profile" evidence="7">
    <location>
        <begin position="1"/>
        <end position="463"/>
    </location>
</feature>
<dbReference type="SUPFAM" id="SSF103473">
    <property type="entry name" value="MFS general substrate transporter"/>
    <property type="match status" value="1"/>
</dbReference>
<feature type="transmembrane region" description="Helical" evidence="6">
    <location>
        <begin position="437"/>
        <end position="458"/>
    </location>
</feature>
<evidence type="ECO:0000256" key="4">
    <source>
        <dbReference type="ARBA" id="ARBA00023136"/>
    </source>
</evidence>
<evidence type="ECO:0000313" key="8">
    <source>
        <dbReference type="Proteomes" id="UP000887540"/>
    </source>
</evidence>
<evidence type="ECO:0000256" key="3">
    <source>
        <dbReference type="ARBA" id="ARBA00022989"/>
    </source>
</evidence>
<dbReference type="InterPro" id="IPR020846">
    <property type="entry name" value="MFS_dom"/>
</dbReference>
<keyword evidence="2 6" id="KW-0812">Transmembrane</keyword>
<evidence type="ECO:0000256" key="2">
    <source>
        <dbReference type="ARBA" id="ARBA00022692"/>
    </source>
</evidence>
<dbReference type="InterPro" id="IPR036259">
    <property type="entry name" value="MFS_trans_sf"/>
</dbReference>
<dbReference type="PANTHER" id="PTHR11662:SF405">
    <property type="entry name" value="PROTEIN CBG12249"/>
    <property type="match status" value="1"/>
</dbReference>
<dbReference type="GO" id="GO:0016020">
    <property type="term" value="C:membrane"/>
    <property type="evidence" value="ECO:0007669"/>
    <property type="project" value="UniProtKB-SubCell"/>
</dbReference>
<accession>A0A914DRM3</accession>
<dbReference type="PROSITE" id="PS50850">
    <property type="entry name" value="MFS"/>
    <property type="match status" value="1"/>
</dbReference>
<dbReference type="Pfam" id="PF07690">
    <property type="entry name" value="MFS_1"/>
    <property type="match status" value="1"/>
</dbReference>
<evidence type="ECO:0000313" key="9">
    <source>
        <dbReference type="WBParaSite" id="ACRNAN_scaffold345.g22704.t1"/>
    </source>
</evidence>
<protein>
    <submittedName>
        <fullName evidence="9">Major facilitator superfamily (MFS) profile domain-containing protein</fullName>
    </submittedName>
</protein>
<organism evidence="8 9">
    <name type="scientific">Acrobeloides nanus</name>
    <dbReference type="NCBI Taxonomy" id="290746"/>
    <lineage>
        <taxon>Eukaryota</taxon>
        <taxon>Metazoa</taxon>
        <taxon>Ecdysozoa</taxon>
        <taxon>Nematoda</taxon>
        <taxon>Chromadorea</taxon>
        <taxon>Rhabditida</taxon>
        <taxon>Tylenchina</taxon>
        <taxon>Cephalobomorpha</taxon>
        <taxon>Cephaloboidea</taxon>
        <taxon>Cephalobidae</taxon>
        <taxon>Acrobeloides</taxon>
    </lineage>
</organism>
<dbReference type="Gene3D" id="1.20.1250.20">
    <property type="entry name" value="MFS general substrate transporter like domains"/>
    <property type="match status" value="2"/>
</dbReference>
<sequence length="485" mass="53509">MRDNMGIAVVCMVNTTSYSTSTPSNIQQVDDDLINDPLIVSEKAELPKCKKWSIYSQNSTETQHSMGAFEWNATMQSWLFSAVFYGSFITVMFSGYFADRYGPRLLIVIGISTYIVLSFLGPTLAEFDFYALIVARVIMGIAEGCIQPSVAAMIPRWFPQNERSTVAAIYTSGFQLGNGFIALVGAKLCLVHILNGWPLIFYMSGCFGILCLLIWCCMASNTPAENRFISEKEQNYLFHQLQETKPSILVEKETKKFQVPWLKMMTSSATISVLISGFALEFQFAIIQSFLPSYLRDILALDMDTNGLFAAVPFVSHLITKNILSIIADKLKKSGRVNMTTSCKVLQAYAAFGTSAVTLCLALFVDCTRPELALILLILFGFCFAGFVPGIYTALLSIAPAFTGTLTSLYTFVGMSAKIITPTVVGFINKTGSQYEWALIFMVASGLNIFAGVFFLFFGSAETQKWNDSSNDEEISGKSSPETNL</sequence>
<proteinExistence type="predicted"/>
<dbReference type="PANTHER" id="PTHR11662">
    <property type="entry name" value="SOLUTE CARRIER FAMILY 17"/>
    <property type="match status" value="1"/>
</dbReference>
<feature type="transmembrane region" description="Helical" evidence="6">
    <location>
        <begin position="78"/>
        <end position="98"/>
    </location>
</feature>
<feature type="transmembrane region" description="Helical" evidence="6">
    <location>
        <begin position="199"/>
        <end position="218"/>
    </location>
</feature>
<feature type="transmembrane region" description="Helical" evidence="6">
    <location>
        <begin position="105"/>
        <end position="124"/>
    </location>
</feature>
<keyword evidence="8" id="KW-1185">Reference proteome</keyword>
<reference evidence="9" key="1">
    <citation type="submission" date="2022-11" db="UniProtKB">
        <authorList>
            <consortium name="WormBaseParasite"/>
        </authorList>
    </citation>
    <scope>IDENTIFICATION</scope>
</reference>
<feature type="transmembrane region" description="Helical" evidence="6">
    <location>
        <begin position="407"/>
        <end position="425"/>
    </location>
</feature>
<feature type="transmembrane region" description="Helical" evidence="6">
    <location>
        <begin position="166"/>
        <end position="193"/>
    </location>
</feature>
<feature type="transmembrane region" description="Helical" evidence="6">
    <location>
        <begin position="265"/>
        <end position="287"/>
    </location>
</feature>
<dbReference type="FunFam" id="1.20.1250.20:FF:000532">
    <property type="entry name" value="SLC (SoLute Carrier) homolog"/>
    <property type="match status" value="1"/>
</dbReference>
<dbReference type="GO" id="GO:0022857">
    <property type="term" value="F:transmembrane transporter activity"/>
    <property type="evidence" value="ECO:0007669"/>
    <property type="project" value="InterPro"/>
</dbReference>
<feature type="region of interest" description="Disordered" evidence="5">
    <location>
        <begin position="466"/>
        <end position="485"/>
    </location>
</feature>